<dbReference type="EMBL" id="CP034587">
    <property type="protein sequence ID" value="AZQ72880.1"/>
    <property type="molecule type" value="Genomic_DNA"/>
</dbReference>
<dbReference type="InterPro" id="IPR045436">
    <property type="entry name" value="DUF6507"/>
</dbReference>
<accession>A0A3S9PKI2</accession>
<keyword evidence="3" id="KW-1185">Reference proteome</keyword>
<gene>
    <name evidence="2" type="ORF">EKH77_18140</name>
</gene>
<name>A0A3S9PKI2_STRLT</name>
<organism evidence="2 3">
    <name type="scientific">Streptomyces luteoverticillatus</name>
    <name type="common">Streptoverticillium luteoverticillatus</name>
    <dbReference type="NCBI Taxonomy" id="66425"/>
    <lineage>
        <taxon>Bacteria</taxon>
        <taxon>Bacillati</taxon>
        <taxon>Actinomycetota</taxon>
        <taxon>Actinomycetes</taxon>
        <taxon>Kitasatosporales</taxon>
        <taxon>Streptomycetaceae</taxon>
        <taxon>Streptomyces</taxon>
    </lineage>
</organism>
<reference evidence="2 3" key="1">
    <citation type="submission" date="2018-12" db="EMBL/GenBank/DDBJ databases">
        <title>The whole draft genome of Streptomyce luteoverticillatus CGMCC 15060.</title>
        <authorList>
            <person name="Feng Z."/>
            <person name="Chen G."/>
            <person name="Zhang J."/>
            <person name="Zhu H."/>
            <person name="Yu X."/>
            <person name="Zhang W."/>
            <person name="Zhang X."/>
        </authorList>
    </citation>
    <scope>NUCLEOTIDE SEQUENCE [LARGE SCALE GENOMIC DNA]</scope>
    <source>
        <strain evidence="2 3">CGMCC 15060</strain>
    </source>
</reference>
<dbReference type="Pfam" id="PF20117">
    <property type="entry name" value="DUF6507"/>
    <property type="match status" value="1"/>
</dbReference>
<evidence type="ECO:0008006" key="4">
    <source>
        <dbReference type="Google" id="ProtNLM"/>
    </source>
</evidence>
<evidence type="ECO:0000313" key="2">
    <source>
        <dbReference type="EMBL" id="AZQ72880.1"/>
    </source>
</evidence>
<dbReference type="Proteomes" id="UP000267900">
    <property type="component" value="Chromosome"/>
</dbReference>
<feature type="compositionally biased region" description="Polar residues" evidence="1">
    <location>
        <begin position="101"/>
        <end position="112"/>
    </location>
</feature>
<proteinExistence type="predicted"/>
<feature type="region of interest" description="Disordered" evidence="1">
    <location>
        <begin position="98"/>
        <end position="122"/>
    </location>
</feature>
<dbReference type="RefSeq" id="WP_126915394.1">
    <property type="nucleotide sequence ID" value="NZ_CP034587.1"/>
</dbReference>
<sequence length="122" mass="12476">MSRWDIKPDGVRGVVARTAEIAGKLANQGNSYVGHVESAAGNAGRLAGPCDAGEGLVGLALKAYANHATPELTYIAVRAKKSLQGAVDATAAYVQGDTEMAANTQRTASQAPTPEELGGPKK</sequence>
<evidence type="ECO:0000256" key="1">
    <source>
        <dbReference type="SAM" id="MobiDB-lite"/>
    </source>
</evidence>
<evidence type="ECO:0000313" key="3">
    <source>
        <dbReference type="Proteomes" id="UP000267900"/>
    </source>
</evidence>
<protein>
    <recommendedName>
        <fullName evidence="4">ESX-1 secretion-associated protein</fullName>
    </recommendedName>
</protein>
<dbReference type="AlphaFoldDB" id="A0A3S9PKI2"/>
<dbReference type="OrthoDB" id="3389929at2"/>